<dbReference type="GO" id="GO:0005739">
    <property type="term" value="C:mitochondrion"/>
    <property type="evidence" value="ECO:0007669"/>
    <property type="project" value="UniProtKB-SubCell"/>
</dbReference>
<dbReference type="InterPro" id="IPR036386">
    <property type="entry name" value="HscB_C_sf"/>
</dbReference>
<evidence type="ECO:0000256" key="6">
    <source>
        <dbReference type="ARBA" id="ARBA00023186"/>
    </source>
</evidence>
<dbReference type="GO" id="GO:0051259">
    <property type="term" value="P:protein complex oligomerization"/>
    <property type="evidence" value="ECO:0007669"/>
    <property type="project" value="InterPro"/>
</dbReference>
<comment type="similarity">
    <text evidence="3">Belongs to the HscB family.</text>
</comment>
<dbReference type="InterPro" id="IPR004640">
    <property type="entry name" value="HscB"/>
</dbReference>
<keyword evidence="4" id="KW-0963">Cytoplasm</keyword>
<dbReference type="InterPro" id="IPR001623">
    <property type="entry name" value="DnaJ_domain"/>
</dbReference>
<dbReference type="GO" id="GO:0001671">
    <property type="term" value="F:ATPase activator activity"/>
    <property type="evidence" value="ECO:0007669"/>
    <property type="project" value="InterPro"/>
</dbReference>
<evidence type="ECO:0000256" key="5">
    <source>
        <dbReference type="ARBA" id="ARBA00023128"/>
    </source>
</evidence>
<dbReference type="FunFam" id="1.10.287.110:FF:000082">
    <property type="entry name" value="Iron-sulfur cluster co-chaperone protein HscB, mitochondrial"/>
    <property type="match status" value="1"/>
</dbReference>
<dbReference type="Gene3D" id="1.20.1280.20">
    <property type="entry name" value="HscB, C-terminal domain"/>
    <property type="match status" value="1"/>
</dbReference>
<dbReference type="GO" id="GO:0051087">
    <property type="term" value="F:protein-folding chaperone binding"/>
    <property type="evidence" value="ECO:0007669"/>
    <property type="project" value="InterPro"/>
</dbReference>
<evidence type="ECO:0000256" key="3">
    <source>
        <dbReference type="ARBA" id="ARBA00010476"/>
    </source>
</evidence>
<evidence type="ECO:0000256" key="2">
    <source>
        <dbReference type="ARBA" id="ARBA00004496"/>
    </source>
</evidence>
<organism evidence="8 9">
    <name type="scientific">Dillenia turbinata</name>
    <dbReference type="NCBI Taxonomy" id="194707"/>
    <lineage>
        <taxon>Eukaryota</taxon>
        <taxon>Viridiplantae</taxon>
        <taxon>Streptophyta</taxon>
        <taxon>Embryophyta</taxon>
        <taxon>Tracheophyta</taxon>
        <taxon>Spermatophyta</taxon>
        <taxon>Magnoliopsida</taxon>
        <taxon>eudicotyledons</taxon>
        <taxon>Gunneridae</taxon>
        <taxon>Pentapetalae</taxon>
        <taxon>Dilleniales</taxon>
        <taxon>Dilleniaceae</taxon>
        <taxon>Dillenia</taxon>
    </lineage>
</organism>
<evidence type="ECO:0000256" key="4">
    <source>
        <dbReference type="ARBA" id="ARBA00022490"/>
    </source>
</evidence>
<reference evidence="8 9" key="1">
    <citation type="submission" date="2023-12" db="EMBL/GenBank/DDBJ databases">
        <title>A high-quality genome assembly for Dillenia turbinata (Dilleniales).</title>
        <authorList>
            <person name="Chanderbali A."/>
        </authorList>
    </citation>
    <scope>NUCLEOTIDE SEQUENCE [LARGE SCALE GENOMIC DNA]</scope>
    <source>
        <strain evidence="8">LSX21</strain>
        <tissue evidence="8">Leaf</tissue>
    </source>
</reference>
<dbReference type="PANTHER" id="PTHR14021:SF15">
    <property type="entry name" value="IRON-SULFUR CLUSTER CO-CHAPERONE PROTEIN HSCB"/>
    <property type="match status" value="1"/>
</dbReference>
<dbReference type="InterPro" id="IPR036869">
    <property type="entry name" value="J_dom_sf"/>
</dbReference>
<evidence type="ECO:0000256" key="1">
    <source>
        <dbReference type="ARBA" id="ARBA00004173"/>
    </source>
</evidence>
<evidence type="ECO:0000313" key="9">
    <source>
        <dbReference type="Proteomes" id="UP001370490"/>
    </source>
</evidence>
<dbReference type="SMART" id="SM00271">
    <property type="entry name" value="DnaJ"/>
    <property type="match status" value="1"/>
</dbReference>
<dbReference type="Proteomes" id="UP001370490">
    <property type="component" value="Unassembled WGS sequence"/>
</dbReference>
<comment type="subcellular location">
    <subcellularLocation>
        <location evidence="2">Cytoplasm</location>
    </subcellularLocation>
    <subcellularLocation>
        <location evidence="1">Mitochondrion</location>
    </subcellularLocation>
</comment>
<dbReference type="GO" id="GO:0044571">
    <property type="term" value="P:[2Fe-2S] cluster assembly"/>
    <property type="evidence" value="ECO:0007669"/>
    <property type="project" value="InterPro"/>
</dbReference>
<gene>
    <name evidence="8" type="ORF">RJ641_025242</name>
</gene>
<dbReference type="CDD" id="cd06257">
    <property type="entry name" value="DnaJ"/>
    <property type="match status" value="1"/>
</dbReference>
<name>A0AAN8W2I3_9MAGN</name>
<feature type="domain" description="J" evidence="7">
    <location>
        <begin position="111"/>
        <end position="182"/>
    </location>
</feature>
<dbReference type="NCBIfam" id="TIGR00714">
    <property type="entry name" value="hscB"/>
    <property type="match status" value="1"/>
</dbReference>
<dbReference type="Pfam" id="PF07743">
    <property type="entry name" value="HSCB_C"/>
    <property type="match status" value="1"/>
</dbReference>
<dbReference type="PANTHER" id="PTHR14021">
    <property type="entry name" value="IRON-SULFUR CLUSTER CO-CHAPERONE PROTEIN HSCB"/>
    <property type="match status" value="1"/>
</dbReference>
<evidence type="ECO:0000313" key="8">
    <source>
        <dbReference type="EMBL" id="KAK6944140.1"/>
    </source>
</evidence>
<accession>A0AAN8W2I3</accession>
<keyword evidence="6" id="KW-0143">Chaperone</keyword>
<dbReference type="InterPro" id="IPR009073">
    <property type="entry name" value="HscB_oligo_C"/>
</dbReference>
<comment type="caution">
    <text evidence="8">The sequence shown here is derived from an EMBL/GenBank/DDBJ whole genome shotgun (WGS) entry which is preliminary data.</text>
</comment>
<dbReference type="Gene3D" id="1.10.287.110">
    <property type="entry name" value="DnaJ domain"/>
    <property type="match status" value="1"/>
</dbReference>
<dbReference type="SUPFAM" id="SSF47144">
    <property type="entry name" value="HSC20 (HSCB), C-terminal oligomerisation domain"/>
    <property type="match status" value="1"/>
</dbReference>
<dbReference type="SUPFAM" id="SSF46565">
    <property type="entry name" value="Chaperone J-domain"/>
    <property type="match status" value="1"/>
</dbReference>
<sequence>MLKKRNLVRIPLSALLHRSNPDFISSSLSPPQFSLSSSTSPQDSLSSTFPANNYTSLFLQNTLFSLKSFLCSQATNNGVLRCWSCDKVADSTPFLVCEACKSVQPVDSSLDYFQIFGSERKYEIEENLEGKYKNWQKKVHPDLVHTKSEKEREFAAEQSARVTDAYRTLSKPLSRAIYVMRLEGINVDEEKTITEPELLMEIMEIREAVEEASDSQALNQIQSQVQEKMKYWSKSFANAFKDRKFEEALDSIQRMTYYDRVNEEIVKKS</sequence>
<dbReference type="EMBL" id="JBAMMX010000003">
    <property type="protein sequence ID" value="KAK6944140.1"/>
    <property type="molecule type" value="Genomic_DNA"/>
</dbReference>
<dbReference type="FunFam" id="1.20.1280.20:FF:000002">
    <property type="entry name" value="HscB mitochondrial iron-sulfur cluster co-chaperone"/>
    <property type="match status" value="1"/>
</dbReference>
<evidence type="ECO:0000259" key="7">
    <source>
        <dbReference type="PROSITE" id="PS50076"/>
    </source>
</evidence>
<dbReference type="AlphaFoldDB" id="A0AAN8W2I3"/>
<protein>
    <submittedName>
        <fullName evidence="8">Co-chaperone HscB, C-terminal oligomerization domain</fullName>
    </submittedName>
</protein>
<dbReference type="PROSITE" id="PS50076">
    <property type="entry name" value="DNAJ_2"/>
    <property type="match status" value="1"/>
</dbReference>
<keyword evidence="9" id="KW-1185">Reference proteome</keyword>
<proteinExistence type="inferred from homology"/>
<keyword evidence="5" id="KW-0496">Mitochondrion</keyword>